<evidence type="ECO:0000313" key="2">
    <source>
        <dbReference type="EMBL" id="KKN32599.1"/>
    </source>
</evidence>
<dbReference type="InterPro" id="IPR003032">
    <property type="entry name" value="Ryanodine_rcpt"/>
</dbReference>
<dbReference type="Gene3D" id="6.20.350.10">
    <property type="match status" value="1"/>
</dbReference>
<proteinExistence type="predicted"/>
<accession>A0A0F9PQV3</accession>
<dbReference type="Pfam" id="PF02026">
    <property type="entry name" value="RyR"/>
    <property type="match status" value="1"/>
</dbReference>
<gene>
    <name evidence="2" type="ORF">LCGC14_0812220</name>
</gene>
<dbReference type="AlphaFoldDB" id="A0A0F9PQV3"/>
<dbReference type="EMBL" id="LAZR01002241">
    <property type="protein sequence ID" value="KKN32599.1"/>
    <property type="molecule type" value="Genomic_DNA"/>
</dbReference>
<reference evidence="2" key="1">
    <citation type="journal article" date="2015" name="Nature">
        <title>Complex archaea that bridge the gap between prokaryotes and eukaryotes.</title>
        <authorList>
            <person name="Spang A."/>
            <person name="Saw J.H."/>
            <person name="Jorgensen S.L."/>
            <person name="Zaremba-Niedzwiedzka K."/>
            <person name="Martijn J."/>
            <person name="Lind A.E."/>
            <person name="van Eijk R."/>
            <person name="Schleper C."/>
            <person name="Guy L."/>
            <person name="Ettema T.J."/>
        </authorList>
    </citation>
    <scope>NUCLEOTIDE SEQUENCE</scope>
</reference>
<organism evidence="2">
    <name type="scientific">marine sediment metagenome</name>
    <dbReference type="NCBI Taxonomy" id="412755"/>
    <lineage>
        <taxon>unclassified sequences</taxon>
        <taxon>metagenomes</taxon>
        <taxon>ecological metagenomes</taxon>
    </lineage>
</organism>
<comment type="caution">
    <text evidence="2">The sequence shown here is derived from an EMBL/GenBank/DDBJ whole genome shotgun (WGS) entry which is preliminary data.</text>
</comment>
<name>A0A0F9PQV3_9ZZZZ</name>
<feature type="domain" description="Ryanodine receptor Ryr" evidence="1">
    <location>
        <begin position="58"/>
        <end position="104"/>
    </location>
</feature>
<evidence type="ECO:0000259" key="1">
    <source>
        <dbReference type="Pfam" id="PF02026"/>
    </source>
</evidence>
<sequence>MTLTERRAKFVYDAARLAAEATQAPIVPVPWNERENTFREQFLAMIERQCGPQRSLSPEELHGSWMQAYLAMGWVYANTYDRGAKTHPDLVPYADLGQLKKDKDAVFIAFCEIARQWVYDPI</sequence>
<protein>
    <recommendedName>
        <fullName evidence="1">Ryanodine receptor Ryr domain-containing protein</fullName>
    </recommendedName>
</protein>